<dbReference type="PROSITE" id="PS50943">
    <property type="entry name" value="HTH_CROC1"/>
    <property type="match status" value="1"/>
</dbReference>
<dbReference type="SUPFAM" id="SSF47413">
    <property type="entry name" value="lambda repressor-like DNA-binding domains"/>
    <property type="match status" value="1"/>
</dbReference>
<dbReference type="GO" id="GO:0003677">
    <property type="term" value="F:DNA binding"/>
    <property type="evidence" value="ECO:0007669"/>
    <property type="project" value="InterPro"/>
</dbReference>
<dbReference type="AlphaFoldDB" id="A0A4U0RVN5"/>
<dbReference type="Proteomes" id="UP000305778">
    <property type="component" value="Unassembled WGS sequence"/>
</dbReference>
<comment type="caution">
    <text evidence="2">The sequence shown here is derived from an EMBL/GenBank/DDBJ whole genome shotgun (WGS) entry which is preliminary data.</text>
</comment>
<protein>
    <submittedName>
        <fullName evidence="2">Helix-turn-helix domain-containing protein</fullName>
    </submittedName>
</protein>
<dbReference type="InterPro" id="IPR001387">
    <property type="entry name" value="Cro/C1-type_HTH"/>
</dbReference>
<gene>
    <name evidence="2" type="ORF">FCI23_45155</name>
</gene>
<accession>A0A4U0RVN5</accession>
<dbReference type="Pfam" id="PF19054">
    <property type="entry name" value="DUF5753"/>
    <property type="match status" value="1"/>
</dbReference>
<dbReference type="CDD" id="cd00093">
    <property type="entry name" value="HTH_XRE"/>
    <property type="match status" value="1"/>
</dbReference>
<feature type="domain" description="HTH cro/C1-type" evidence="1">
    <location>
        <begin position="19"/>
        <end position="73"/>
    </location>
</feature>
<sequence length="294" mass="32810">MKVVEQVPTVRRRRLGSELRKLREEAGRSLEDAATILECSRSKISRIELGYLGIRVRDVRDLLDDYGVTDETLRTHLAALARDGNKRGWWDAYGQIIQPAYANYLDLESDANYIRTFQSILIPGLLQTEAYSRAVIRANPALVRDEVVDTLMKVRAERQAILTRDTEPVRFWAIIGEAALRTPIGGADVMSAQLHHLAEMVKRPNITLQVLPYSVGAHAGLSGPFVIFSFAVPNDTGVVFLENLSSSLYLETPDEAAGYTLVFDDLRSSALNPADSLEYIARITHELGTKEAKR</sequence>
<proteinExistence type="predicted"/>
<dbReference type="SMART" id="SM00530">
    <property type="entry name" value="HTH_XRE"/>
    <property type="match status" value="1"/>
</dbReference>
<evidence type="ECO:0000259" key="1">
    <source>
        <dbReference type="PROSITE" id="PS50943"/>
    </source>
</evidence>
<evidence type="ECO:0000313" key="3">
    <source>
        <dbReference type="Proteomes" id="UP000305778"/>
    </source>
</evidence>
<dbReference type="Pfam" id="PF13560">
    <property type="entry name" value="HTH_31"/>
    <property type="match status" value="1"/>
</dbReference>
<dbReference type="OrthoDB" id="5177725at2"/>
<dbReference type="InterPro" id="IPR043917">
    <property type="entry name" value="DUF5753"/>
</dbReference>
<name>A0A4U0RVN5_9ACTN</name>
<reference evidence="2 3" key="1">
    <citation type="submission" date="2019-04" db="EMBL/GenBank/DDBJ databases">
        <title>Streptomyces oryziradicis sp. nov., a novel actinomycete isolated from rhizosphere soil of rice (Oryza sativa L.).</title>
        <authorList>
            <person name="Li C."/>
        </authorList>
    </citation>
    <scope>NUCLEOTIDE SEQUENCE [LARGE SCALE GENOMIC DNA]</scope>
    <source>
        <strain evidence="2 3">NEAU-C40</strain>
    </source>
</reference>
<dbReference type="Gene3D" id="1.10.260.40">
    <property type="entry name" value="lambda repressor-like DNA-binding domains"/>
    <property type="match status" value="1"/>
</dbReference>
<dbReference type="EMBL" id="SUMC01000101">
    <property type="protein sequence ID" value="TJZ99602.1"/>
    <property type="molecule type" value="Genomic_DNA"/>
</dbReference>
<evidence type="ECO:0000313" key="2">
    <source>
        <dbReference type="EMBL" id="TJZ99602.1"/>
    </source>
</evidence>
<organism evidence="2 3">
    <name type="scientific">Actinacidiphila oryziradicis</name>
    <dbReference type="NCBI Taxonomy" id="2571141"/>
    <lineage>
        <taxon>Bacteria</taxon>
        <taxon>Bacillati</taxon>
        <taxon>Actinomycetota</taxon>
        <taxon>Actinomycetes</taxon>
        <taxon>Kitasatosporales</taxon>
        <taxon>Streptomycetaceae</taxon>
        <taxon>Actinacidiphila</taxon>
    </lineage>
</organism>
<keyword evidence="3" id="KW-1185">Reference proteome</keyword>
<dbReference type="InterPro" id="IPR010982">
    <property type="entry name" value="Lambda_DNA-bd_dom_sf"/>
</dbReference>